<accession>A0ABP0CV39</accession>
<protein>
    <submittedName>
        <fullName evidence="2">Uncharacterized protein</fullName>
    </submittedName>
</protein>
<keyword evidence="1" id="KW-0732">Signal</keyword>
<proteinExistence type="predicted"/>
<gene>
    <name evidence="2" type="ORF">SBRCBS47491_009362</name>
</gene>
<feature type="signal peptide" evidence="1">
    <location>
        <begin position="1"/>
        <end position="19"/>
    </location>
</feature>
<evidence type="ECO:0000256" key="1">
    <source>
        <dbReference type="SAM" id="SignalP"/>
    </source>
</evidence>
<organism evidence="2 3">
    <name type="scientific">Sporothrix bragantina</name>
    <dbReference type="NCBI Taxonomy" id="671064"/>
    <lineage>
        <taxon>Eukaryota</taxon>
        <taxon>Fungi</taxon>
        <taxon>Dikarya</taxon>
        <taxon>Ascomycota</taxon>
        <taxon>Pezizomycotina</taxon>
        <taxon>Sordariomycetes</taxon>
        <taxon>Sordariomycetidae</taxon>
        <taxon>Ophiostomatales</taxon>
        <taxon>Ophiostomataceae</taxon>
        <taxon>Sporothrix</taxon>
    </lineage>
</organism>
<keyword evidence="3" id="KW-1185">Reference proteome</keyword>
<name>A0ABP0CV39_9PEZI</name>
<evidence type="ECO:0000313" key="3">
    <source>
        <dbReference type="Proteomes" id="UP001642406"/>
    </source>
</evidence>
<sequence>MKVSTLLTTLLVGAGIVSASLCKPSSVRSAVSSSASSSSSTVSSAYPTCSVDPSVNVMGAGTNILTGAGWGFSNDATKGTVHSITTCAIGPTDGCLQYVAADPSADYTVSFSYTQDDAIPGDVYLLSIDLSQVGAVDTDLTAFANNANGDGYFHLAAGSTTTWKLAVTATASTIQFEVIAPTVDKATTLTFNNFAVYQPIEEIKCLIPHCVTQDNNVILSQSNNAFSTFCVDMMPEARSSVMISNSATVGAGPSASLAPDATSDRTVTASYFMATEYPVEGESKSVETKWDVDGVIEMQGKATEVVDGEVAEK</sequence>
<dbReference type="EMBL" id="CAWUHC010000144">
    <property type="protein sequence ID" value="CAK7235638.1"/>
    <property type="molecule type" value="Genomic_DNA"/>
</dbReference>
<reference evidence="2 3" key="1">
    <citation type="submission" date="2024-01" db="EMBL/GenBank/DDBJ databases">
        <authorList>
            <person name="Allen C."/>
            <person name="Tagirdzhanova G."/>
        </authorList>
    </citation>
    <scope>NUCLEOTIDE SEQUENCE [LARGE SCALE GENOMIC DNA]</scope>
</reference>
<feature type="chain" id="PRO_5047200477" evidence="1">
    <location>
        <begin position="20"/>
        <end position="313"/>
    </location>
</feature>
<evidence type="ECO:0000313" key="2">
    <source>
        <dbReference type="EMBL" id="CAK7235638.1"/>
    </source>
</evidence>
<dbReference type="Proteomes" id="UP001642406">
    <property type="component" value="Unassembled WGS sequence"/>
</dbReference>
<comment type="caution">
    <text evidence="2">The sequence shown here is derived from an EMBL/GenBank/DDBJ whole genome shotgun (WGS) entry which is preliminary data.</text>
</comment>